<evidence type="ECO:0000313" key="2">
    <source>
        <dbReference type="EMBL" id="CAH9100139.1"/>
    </source>
</evidence>
<gene>
    <name evidence="2" type="ORF">CEURO_LOCUS14783</name>
</gene>
<comment type="caution">
    <text evidence="2">The sequence shown here is derived from an EMBL/GenBank/DDBJ whole genome shotgun (WGS) entry which is preliminary data.</text>
</comment>
<proteinExistence type="predicted"/>
<feature type="region of interest" description="Disordered" evidence="1">
    <location>
        <begin position="1"/>
        <end position="91"/>
    </location>
</feature>
<keyword evidence="3" id="KW-1185">Reference proteome</keyword>
<protein>
    <submittedName>
        <fullName evidence="2">Uncharacterized protein</fullName>
    </submittedName>
</protein>
<evidence type="ECO:0000256" key="1">
    <source>
        <dbReference type="SAM" id="MobiDB-lite"/>
    </source>
</evidence>
<dbReference type="AlphaFoldDB" id="A0A9P1EEL3"/>
<organism evidence="2 3">
    <name type="scientific">Cuscuta europaea</name>
    <name type="common">European dodder</name>
    <dbReference type="NCBI Taxonomy" id="41803"/>
    <lineage>
        <taxon>Eukaryota</taxon>
        <taxon>Viridiplantae</taxon>
        <taxon>Streptophyta</taxon>
        <taxon>Embryophyta</taxon>
        <taxon>Tracheophyta</taxon>
        <taxon>Spermatophyta</taxon>
        <taxon>Magnoliopsida</taxon>
        <taxon>eudicotyledons</taxon>
        <taxon>Gunneridae</taxon>
        <taxon>Pentapetalae</taxon>
        <taxon>asterids</taxon>
        <taxon>lamiids</taxon>
        <taxon>Solanales</taxon>
        <taxon>Convolvulaceae</taxon>
        <taxon>Cuscuteae</taxon>
        <taxon>Cuscuta</taxon>
        <taxon>Cuscuta subgen. Cuscuta</taxon>
    </lineage>
</organism>
<dbReference type="EMBL" id="CAMAPE010000038">
    <property type="protein sequence ID" value="CAH9100139.1"/>
    <property type="molecule type" value="Genomic_DNA"/>
</dbReference>
<reference evidence="2" key="1">
    <citation type="submission" date="2022-07" db="EMBL/GenBank/DDBJ databases">
        <authorList>
            <person name="Macas J."/>
            <person name="Novak P."/>
            <person name="Neumann P."/>
        </authorList>
    </citation>
    <scope>NUCLEOTIDE SEQUENCE</scope>
</reference>
<dbReference type="Proteomes" id="UP001152484">
    <property type="component" value="Unassembled WGS sequence"/>
</dbReference>
<feature type="compositionally biased region" description="Basic residues" evidence="1">
    <location>
        <begin position="9"/>
        <end position="23"/>
    </location>
</feature>
<evidence type="ECO:0000313" key="3">
    <source>
        <dbReference type="Proteomes" id="UP001152484"/>
    </source>
</evidence>
<accession>A0A9P1EEL3</accession>
<name>A0A9P1EEL3_CUSEU</name>
<sequence>MDVASFAAMKRHLGKAQTQKKKGSGGGGGGQKPVEAFYKKGGEEPSTAVADAGEVGGSQAVVASKKKKAGKAVESSAKRQKAADSDKQPATNDVVILDAPAGQTPIAQEVVNEAFFRREKLEAIMPKGSSVLEATLCPSTFLSQVLPSGDRMALSRLDDSALKSKILLSSASVSHSSFSCSLAFVIA</sequence>